<feature type="transmembrane region" description="Helical" evidence="1">
    <location>
        <begin position="178"/>
        <end position="204"/>
    </location>
</feature>
<name>A0A084FU94_PSEDA</name>
<keyword evidence="3" id="KW-1185">Reference proteome</keyword>
<dbReference type="AlphaFoldDB" id="A0A084FU94"/>
<evidence type="ECO:0008006" key="4">
    <source>
        <dbReference type="Google" id="ProtNLM"/>
    </source>
</evidence>
<dbReference type="GeneID" id="27719887"/>
<proteinExistence type="predicted"/>
<dbReference type="VEuPathDB" id="FungiDB:SAPIO_CDS10668"/>
<dbReference type="HOGENOM" id="CLU_076420_0_0_1"/>
<comment type="caution">
    <text evidence="2">The sequence shown here is derived from an EMBL/GenBank/DDBJ whole genome shotgun (WGS) entry which is preliminary data.</text>
</comment>
<evidence type="ECO:0000256" key="1">
    <source>
        <dbReference type="SAM" id="Phobius"/>
    </source>
</evidence>
<keyword evidence="1" id="KW-1133">Transmembrane helix</keyword>
<evidence type="ECO:0000313" key="2">
    <source>
        <dbReference type="EMBL" id="KEZ38656.1"/>
    </source>
</evidence>
<dbReference type="GO" id="GO:0032153">
    <property type="term" value="C:cell division site"/>
    <property type="evidence" value="ECO:0007669"/>
    <property type="project" value="TreeGrafter"/>
</dbReference>
<dbReference type="OMA" id="FGTFGWC"/>
<dbReference type="PANTHER" id="PTHR28013">
    <property type="entry name" value="PROTEIN DCV1-RELATED"/>
    <property type="match status" value="1"/>
</dbReference>
<protein>
    <recommendedName>
        <fullName evidence="4">Pali-domain-containing protein</fullName>
    </recommendedName>
</protein>
<dbReference type="RefSeq" id="XP_016638455.1">
    <property type="nucleotide sequence ID" value="XM_016784219.1"/>
</dbReference>
<dbReference type="InterPro" id="IPR051380">
    <property type="entry name" value="pH-response_reg_palI/RIM9"/>
</dbReference>
<keyword evidence="1" id="KW-0812">Transmembrane</keyword>
<dbReference type="GO" id="GO:0005886">
    <property type="term" value="C:plasma membrane"/>
    <property type="evidence" value="ECO:0007669"/>
    <property type="project" value="InterPro"/>
</dbReference>
<organism evidence="2 3">
    <name type="scientific">Pseudallescheria apiosperma</name>
    <name type="common">Scedosporium apiospermum</name>
    <dbReference type="NCBI Taxonomy" id="563466"/>
    <lineage>
        <taxon>Eukaryota</taxon>
        <taxon>Fungi</taxon>
        <taxon>Dikarya</taxon>
        <taxon>Ascomycota</taxon>
        <taxon>Pezizomycotina</taxon>
        <taxon>Sordariomycetes</taxon>
        <taxon>Hypocreomycetidae</taxon>
        <taxon>Microascales</taxon>
        <taxon>Microascaceae</taxon>
        <taxon>Scedosporium</taxon>
    </lineage>
</organism>
<sequence length="233" mass="24874">MKANFCHMIGSFLLLVATILLIVTSITAPVVNRLAILTVDLAEDSNAGKEVAFGTFGWCVQDAGPDGEDDCSKAKVGYNPAQVMEEIDGTDMASYSESTTKALTRALVLHPVATVLSFIAFILTLGASAFGSFIASIVAFTAFIITAIVMLCDFVLFGILKADINENEDSESHAYFSVGMWCVLVSALCSLVASILVLATCCAGRFKKRRDVEKSSPAVAGPAAKRRFWPARK</sequence>
<dbReference type="PANTHER" id="PTHR28013:SF7">
    <property type="entry name" value="PALI-DOMAIN-CONTAINING PROTEIN"/>
    <property type="match status" value="1"/>
</dbReference>
<accession>A0A084FU94</accession>
<feature type="transmembrane region" description="Helical" evidence="1">
    <location>
        <begin position="137"/>
        <end position="158"/>
    </location>
</feature>
<dbReference type="Proteomes" id="UP000028545">
    <property type="component" value="Unassembled WGS sequence"/>
</dbReference>
<evidence type="ECO:0000313" key="3">
    <source>
        <dbReference type="Proteomes" id="UP000028545"/>
    </source>
</evidence>
<reference evidence="2 3" key="1">
    <citation type="journal article" date="2014" name="Genome Announc.">
        <title>Draft genome sequence of the pathogenic fungus Scedosporium apiospermum.</title>
        <authorList>
            <person name="Vandeputte P."/>
            <person name="Ghamrawi S."/>
            <person name="Rechenmann M."/>
            <person name="Iltis A."/>
            <person name="Giraud S."/>
            <person name="Fleury M."/>
            <person name="Thornton C."/>
            <person name="Delhaes L."/>
            <person name="Meyer W."/>
            <person name="Papon N."/>
            <person name="Bouchara J.P."/>
        </authorList>
    </citation>
    <scope>NUCLEOTIDE SEQUENCE [LARGE SCALE GENOMIC DNA]</scope>
    <source>
        <strain evidence="2 3">IHEM 14462</strain>
    </source>
</reference>
<gene>
    <name evidence="2" type="ORF">SAPIO_CDS10668</name>
</gene>
<dbReference type="OrthoDB" id="2354757at2759"/>
<keyword evidence="1" id="KW-0472">Membrane</keyword>
<feature type="transmembrane region" description="Helical" evidence="1">
    <location>
        <begin position="108"/>
        <end position="130"/>
    </location>
</feature>
<dbReference type="KEGG" id="sapo:SAPIO_CDS10668"/>
<dbReference type="Gene3D" id="1.20.140.150">
    <property type="match status" value="1"/>
</dbReference>
<dbReference type="EMBL" id="JOWA01000176">
    <property type="protein sequence ID" value="KEZ38656.1"/>
    <property type="molecule type" value="Genomic_DNA"/>
</dbReference>
<dbReference type="InterPro" id="IPR009571">
    <property type="entry name" value="SUR7/Rim9-like_fungi"/>
</dbReference>
<dbReference type="Pfam" id="PF06687">
    <property type="entry name" value="SUR7"/>
    <property type="match status" value="1"/>
</dbReference>
<dbReference type="GO" id="GO:0035838">
    <property type="term" value="C:growing cell tip"/>
    <property type="evidence" value="ECO:0007669"/>
    <property type="project" value="TreeGrafter"/>
</dbReference>